<reference evidence="2 3" key="1">
    <citation type="submission" date="2016-07" db="EMBL/GenBank/DDBJ databases">
        <title>High microdiversification within the ubiquitous acI lineage of Actinobacteria.</title>
        <authorList>
            <person name="Neuenschwander S.M."/>
            <person name="Salcher M."/>
            <person name="Ghai R."/>
            <person name="Pernthaler J."/>
        </authorList>
    </citation>
    <scope>NUCLEOTIDE SEQUENCE [LARGE SCALE GENOMIC DNA]</scope>
    <source>
        <strain evidence="2">MMS-IIB-76</strain>
    </source>
</reference>
<dbReference type="GO" id="GO:0003677">
    <property type="term" value="F:DNA binding"/>
    <property type="evidence" value="ECO:0007669"/>
    <property type="project" value="InterPro"/>
</dbReference>
<dbReference type="SMART" id="SM00530">
    <property type="entry name" value="HTH_XRE"/>
    <property type="match status" value="1"/>
</dbReference>
<evidence type="ECO:0000313" key="3">
    <source>
        <dbReference type="Proteomes" id="UP000217194"/>
    </source>
</evidence>
<organism evidence="2 3">
    <name type="scientific">Candidatus Planktophila versatilis</name>
    <dbReference type="NCBI Taxonomy" id="1884905"/>
    <lineage>
        <taxon>Bacteria</taxon>
        <taxon>Bacillati</taxon>
        <taxon>Actinomycetota</taxon>
        <taxon>Actinomycetes</taxon>
        <taxon>Candidatus Nanopelagicales</taxon>
        <taxon>Candidatus Nanopelagicaceae</taxon>
        <taxon>Candidatus Planktophila</taxon>
    </lineage>
</organism>
<evidence type="ECO:0000313" key="2">
    <source>
        <dbReference type="EMBL" id="ASY22614.1"/>
    </source>
</evidence>
<dbReference type="SUPFAM" id="SSF47413">
    <property type="entry name" value="lambda repressor-like DNA-binding domains"/>
    <property type="match status" value="1"/>
</dbReference>
<dbReference type="InterPro" id="IPR037664">
    <property type="entry name" value="BldD_C"/>
</dbReference>
<protein>
    <submittedName>
        <fullName evidence="2">Helix-turn-helix XRE-family like protein</fullName>
    </submittedName>
</protein>
<dbReference type="InterPro" id="IPR001387">
    <property type="entry name" value="Cro/C1-type_HTH"/>
</dbReference>
<dbReference type="InterPro" id="IPR010982">
    <property type="entry name" value="Lambda_DNA-bd_dom_sf"/>
</dbReference>
<dbReference type="EMBL" id="CP016778">
    <property type="protein sequence ID" value="ASY22614.1"/>
    <property type="molecule type" value="Genomic_DNA"/>
</dbReference>
<dbReference type="GO" id="GO:0045892">
    <property type="term" value="P:negative regulation of DNA-templated transcription"/>
    <property type="evidence" value="ECO:0007669"/>
    <property type="project" value="InterPro"/>
</dbReference>
<dbReference type="AlphaFoldDB" id="A0AAD0E6Q3"/>
<dbReference type="Gene3D" id="1.10.260.40">
    <property type="entry name" value="lambda repressor-like DNA-binding domains"/>
    <property type="match status" value="1"/>
</dbReference>
<dbReference type="Proteomes" id="UP000217194">
    <property type="component" value="Chromosome"/>
</dbReference>
<dbReference type="Pfam" id="PF21179">
    <property type="entry name" value="BldD-like_C"/>
    <property type="match status" value="1"/>
</dbReference>
<gene>
    <name evidence="2" type="ORF">A1sIIB76_03395</name>
</gene>
<dbReference type="PROSITE" id="PS50943">
    <property type="entry name" value="HTH_CROC1"/>
    <property type="match status" value="1"/>
</dbReference>
<evidence type="ECO:0000259" key="1">
    <source>
        <dbReference type="PROSITE" id="PS50943"/>
    </source>
</evidence>
<proteinExistence type="predicted"/>
<dbReference type="Pfam" id="PF01381">
    <property type="entry name" value="HTH_3"/>
    <property type="match status" value="1"/>
</dbReference>
<dbReference type="InterPro" id="IPR038099">
    <property type="entry name" value="BldD-like_C_sf"/>
</dbReference>
<name>A0AAD0E6Q3_9ACTN</name>
<dbReference type="Gene3D" id="1.10.10.1930">
    <property type="match status" value="1"/>
</dbReference>
<accession>A0AAD0E6Q3</accession>
<dbReference type="RefSeq" id="WP_095697043.1">
    <property type="nucleotide sequence ID" value="NZ_CP016775.1"/>
</dbReference>
<sequence>MYQQPTVNEINSTLRAIRHSKSLSLSDVEALSQGRIKAVVLGSYERGARSLSVKRALQIAALYQVPISEIFGNSENRERSYGSKIILDLRLINHRVQQEGRNEMAKYTNLSRLLQKIVRTRQDWNGEVISLRITDIATLAILFDESEDDVTKWLERETLLLRIR</sequence>
<feature type="domain" description="HTH cro/C1-type" evidence="1">
    <location>
        <begin position="14"/>
        <end position="70"/>
    </location>
</feature>